<dbReference type="EMBL" id="FLUP01000001">
    <property type="protein sequence ID" value="SBW09992.1"/>
    <property type="molecule type" value="Genomic_DNA"/>
</dbReference>
<dbReference type="RefSeq" id="WP_296936936.1">
    <property type="nucleotide sequence ID" value="NZ_LT598928.1"/>
</dbReference>
<evidence type="ECO:0000259" key="1">
    <source>
        <dbReference type="Pfam" id="PF24728"/>
    </source>
</evidence>
<dbReference type="InterPro" id="IPR056097">
    <property type="entry name" value="DUF7680"/>
</dbReference>
<dbReference type="Pfam" id="PF24728">
    <property type="entry name" value="DUF7680"/>
    <property type="match status" value="1"/>
</dbReference>
<proteinExistence type="predicted"/>
<dbReference type="AlphaFoldDB" id="A0A212KEC9"/>
<evidence type="ECO:0000313" key="2">
    <source>
        <dbReference type="EMBL" id="SBW09992.1"/>
    </source>
</evidence>
<accession>A0A212KEC9</accession>
<reference evidence="2" key="1">
    <citation type="submission" date="2016-04" db="EMBL/GenBank/DDBJ databases">
        <authorList>
            <person name="Evans L.H."/>
            <person name="Alamgir A."/>
            <person name="Owens N."/>
            <person name="Weber N.D."/>
            <person name="Virtaneva K."/>
            <person name="Barbian K."/>
            <person name="Babar A."/>
            <person name="Rosenke K."/>
        </authorList>
    </citation>
    <scope>NUCLEOTIDE SEQUENCE</scope>
    <source>
        <strain evidence="2">92-2</strain>
    </source>
</reference>
<name>A0A212KEC9_9BACT</name>
<protein>
    <recommendedName>
        <fullName evidence="1">DUF7680 domain-containing protein</fullName>
    </recommendedName>
</protein>
<sequence length="157" mass="17785">MSAAITIKTELSSALKPVYELKARNHGPDDLELEIWQIPCAATPHIAKPLRIAGLRGRNMALVETQILRRLKRIGISVAPLGDMVQHFALDEEMALNLGLLCRVLAPMRSAERMRAIAQHIENMDREEAAYWLGMAMHRKYPRRVLCALRLLLTDPR</sequence>
<gene>
    <name evidence="2" type="ORF">KM92DES2_12847</name>
</gene>
<feature type="domain" description="DUF7680" evidence="1">
    <location>
        <begin position="19"/>
        <end position="155"/>
    </location>
</feature>
<organism evidence="2">
    <name type="scientific">uncultured Desulfovibrio sp</name>
    <dbReference type="NCBI Taxonomy" id="167968"/>
    <lineage>
        <taxon>Bacteria</taxon>
        <taxon>Pseudomonadati</taxon>
        <taxon>Thermodesulfobacteriota</taxon>
        <taxon>Desulfovibrionia</taxon>
        <taxon>Desulfovibrionales</taxon>
        <taxon>Desulfovibrionaceae</taxon>
        <taxon>Desulfovibrio</taxon>
        <taxon>environmental samples</taxon>
    </lineage>
</organism>